<name>A0A1J0VPK8_9NOCA</name>
<dbReference type="InterPro" id="IPR048770">
    <property type="entry name" value="SoFic-like_C"/>
</dbReference>
<evidence type="ECO:0000259" key="1">
    <source>
        <dbReference type="Pfam" id="PF21248"/>
    </source>
</evidence>
<dbReference type="RefSeq" id="WP_071927150.1">
    <property type="nucleotide sequence ID" value="NZ_CP018082.1"/>
</dbReference>
<sequence>MWQVGGGDQIRIATVMERCDVSRPMATSWLSGLAAAGMLRDVKTGCDGVFINSEFPQLLTAL</sequence>
<proteinExistence type="predicted"/>
<organism evidence="2 3">
    <name type="scientific">Nocardia mangyaensis</name>
    <dbReference type="NCBI Taxonomy" id="2213200"/>
    <lineage>
        <taxon>Bacteria</taxon>
        <taxon>Bacillati</taxon>
        <taxon>Actinomycetota</taxon>
        <taxon>Actinomycetes</taxon>
        <taxon>Mycobacteriales</taxon>
        <taxon>Nocardiaceae</taxon>
        <taxon>Nocardia</taxon>
    </lineage>
</organism>
<gene>
    <name evidence="2" type="ORF">BOX37_08290</name>
</gene>
<protein>
    <recommendedName>
        <fullName evidence="1">Adenylyltransferase SoFic-like C-terminal domain-containing protein</fullName>
    </recommendedName>
</protein>
<dbReference type="KEGG" id="nsl:BOX37_08290"/>
<dbReference type="AlphaFoldDB" id="A0A1J0VPK8"/>
<dbReference type="Proteomes" id="UP000183810">
    <property type="component" value="Chromosome"/>
</dbReference>
<evidence type="ECO:0000313" key="2">
    <source>
        <dbReference type="EMBL" id="APE33972.1"/>
    </source>
</evidence>
<keyword evidence="3" id="KW-1185">Reference proteome</keyword>
<feature type="domain" description="Adenylyltransferase SoFic-like C-terminal" evidence="1">
    <location>
        <begin position="11"/>
        <end position="55"/>
    </location>
</feature>
<accession>A0A1J0VPK8</accession>
<reference evidence="2" key="1">
    <citation type="submission" date="2016-11" db="EMBL/GenBank/DDBJ databases">
        <authorList>
            <person name="Jaros S."/>
            <person name="Januszkiewicz K."/>
            <person name="Wedrychowicz H."/>
        </authorList>
    </citation>
    <scope>NUCLEOTIDE SEQUENCE [LARGE SCALE GENOMIC DNA]</scope>
    <source>
        <strain evidence="2">Y48</strain>
    </source>
</reference>
<evidence type="ECO:0000313" key="3">
    <source>
        <dbReference type="Proteomes" id="UP000183810"/>
    </source>
</evidence>
<dbReference type="EMBL" id="CP018082">
    <property type="protein sequence ID" value="APE33972.1"/>
    <property type="molecule type" value="Genomic_DNA"/>
</dbReference>
<dbReference type="Pfam" id="PF21248">
    <property type="entry name" value="SoFic-like_C"/>
    <property type="match status" value="1"/>
</dbReference>